<dbReference type="FunCoup" id="A0A540VHL1">
    <property type="interactions" value="330"/>
</dbReference>
<evidence type="ECO:0000256" key="1">
    <source>
        <dbReference type="ARBA" id="ARBA00022490"/>
    </source>
</evidence>
<organism evidence="5 6">
    <name type="scientific">Litorilinea aerophila</name>
    <dbReference type="NCBI Taxonomy" id="1204385"/>
    <lineage>
        <taxon>Bacteria</taxon>
        <taxon>Bacillati</taxon>
        <taxon>Chloroflexota</taxon>
        <taxon>Caldilineae</taxon>
        <taxon>Caldilineales</taxon>
        <taxon>Caldilineaceae</taxon>
        <taxon>Litorilinea</taxon>
    </lineage>
</organism>
<dbReference type="OrthoDB" id="9806226at2"/>
<keyword evidence="6" id="KW-1185">Reference proteome</keyword>
<dbReference type="InterPro" id="IPR005234">
    <property type="entry name" value="ScpB_csome_segregation"/>
</dbReference>
<dbReference type="SUPFAM" id="SSF46785">
    <property type="entry name" value="Winged helix' DNA-binding domain"/>
    <property type="match status" value="2"/>
</dbReference>
<dbReference type="PIRSF" id="PIRSF019345">
    <property type="entry name" value="ScpB"/>
    <property type="match status" value="1"/>
</dbReference>
<keyword evidence="2" id="KW-0132">Cell division</keyword>
<keyword evidence="1" id="KW-0963">Cytoplasm</keyword>
<dbReference type="GO" id="GO:0051301">
    <property type="term" value="P:cell division"/>
    <property type="evidence" value="ECO:0007669"/>
    <property type="project" value="UniProtKB-KW"/>
</dbReference>
<dbReference type="NCBIfam" id="TIGR00281">
    <property type="entry name" value="SMC-Scp complex subunit ScpB"/>
    <property type="match status" value="1"/>
</dbReference>
<dbReference type="Pfam" id="PF04079">
    <property type="entry name" value="SMC_ScpB"/>
    <property type="match status" value="1"/>
</dbReference>
<evidence type="ECO:0000256" key="2">
    <source>
        <dbReference type="ARBA" id="ARBA00022618"/>
    </source>
</evidence>
<evidence type="ECO:0000313" key="6">
    <source>
        <dbReference type="Proteomes" id="UP000317371"/>
    </source>
</evidence>
<gene>
    <name evidence="5" type="primary">scpB</name>
    <name evidence="5" type="ORF">FKZ61_09120</name>
</gene>
<dbReference type="EMBL" id="VIGC01000009">
    <property type="protein sequence ID" value="TQE96258.1"/>
    <property type="molecule type" value="Genomic_DNA"/>
</dbReference>
<dbReference type="InParanoid" id="A0A540VHL1"/>
<keyword evidence="4" id="KW-0131">Cell cycle</keyword>
<dbReference type="Gene3D" id="1.10.10.10">
    <property type="entry name" value="Winged helix-like DNA-binding domain superfamily/Winged helix DNA-binding domain"/>
    <property type="match status" value="2"/>
</dbReference>
<protein>
    <submittedName>
        <fullName evidence="5">SMC-Scp complex subunit ScpB</fullName>
    </submittedName>
</protein>
<reference evidence="5 6" key="1">
    <citation type="submission" date="2019-06" db="EMBL/GenBank/DDBJ databases">
        <title>Genome sequence of Litorilinea aerophila BAA-2444.</title>
        <authorList>
            <person name="Maclea K.S."/>
            <person name="Maurais E.G."/>
            <person name="Iannazzi L.C."/>
        </authorList>
    </citation>
    <scope>NUCLEOTIDE SEQUENCE [LARGE SCALE GENOMIC DNA]</scope>
    <source>
        <strain evidence="5 6">ATCC BAA-2444</strain>
    </source>
</reference>
<evidence type="ECO:0000256" key="4">
    <source>
        <dbReference type="ARBA" id="ARBA00023306"/>
    </source>
</evidence>
<accession>A0A540VHL1</accession>
<comment type="caution">
    <text evidence="5">The sequence shown here is derived from an EMBL/GenBank/DDBJ whole genome shotgun (WGS) entry which is preliminary data.</text>
</comment>
<keyword evidence="3" id="KW-0159">Chromosome partition</keyword>
<sequence length="196" mass="21223">MALQLNGHAVGLVEVLESLLFVADGPVDPAQLARVLGQPRAAVEEGLATLARQYREGGRGLRLQEYKGKYQLVTMAEAAPYVEAFLNVENSSRLSGPALETLAVIAYRQPVTRAQIEAVRGVDCAGVLRSLMQRGLIAEVGRLEMPGRPILYGVTEFFLQHFGLTDLAELPPLEQEEADLLTTATALAEQLEADPD</sequence>
<dbReference type="Proteomes" id="UP000317371">
    <property type="component" value="Unassembled WGS sequence"/>
</dbReference>
<proteinExistence type="predicted"/>
<dbReference type="InterPro" id="IPR036388">
    <property type="entry name" value="WH-like_DNA-bd_sf"/>
</dbReference>
<dbReference type="PANTHER" id="PTHR34298:SF2">
    <property type="entry name" value="SEGREGATION AND CONDENSATION PROTEIN B"/>
    <property type="match status" value="1"/>
</dbReference>
<evidence type="ECO:0000256" key="3">
    <source>
        <dbReference type="ARBA" id="ARBA00022829"/>
    </source>
</evidence>
<name>A0A540VHL1_9CHLR</name>
<dbReference type="PANTHER" id="PTHR34298">
    <property type="entry name" value="SEGREGATION AND CONDENSATION PROTEIN B"/>
    <property type="match status" value="1"/>
</dbReference>
<dbReference type="AlphaFoldDB" id="A0A540VHL1"/>
<dbReference type="InterPro" id="IPR036390">
    <property type="entry name" value="WH_DNA-bd_sf"/>
</dbReference>
<evidence type="ECO:0000313" key="5">
    <source>
        <dbReference type="EMBL" id="TQE96258.1"/>
    </source>
</evidence>
<dbReference type="GO" id="GO:0051304">
    <property type="term" value="P:chromosome separation"/>
    <property type="evidence" value="ECO:0007669"/>
    <property type="project" value="InterPro"/>
</dbReference>